<comment type="caution">
    <text evidence="21">The sequence shown here is derived from an EMBL/GenBank/DDBJ whole genome shotgun (WGS) entry which is preliminary data.</text>
</comment>
<dbReference type="NCBIfam" id="TIGR00583">
    <property type="entry name" value="mre11"/>
    <property type="match status" value="1"/>
</dbReference>
<evidence type="ECO:0000256" key="6">
    <source>
        <dbReference type="ARBA" id="ARBA00022722"/>
    </source>
</evidence>
<dbReference type="GO" id="GO:0007095">
    <property type="term" value="P:mitotic G2 DNA damage checkpoint signaling"/>
    <property type="evidence" value="ECO:0007669"/>
    <property type="project" value="TreeGrafter"/>
</dbReference>
<evidence type="ECO:0000256" key="19">
    <source>
        <dbReference type="SAM" id="MobiDB-lite"/>
    </source>
</evidence>
<dbReference type="PIRSF" id="PIRSF000882">
    <property type="entry name" value="DSB_repair_MRE11"/>
    <property type="match status" value="1"/>
</dbReference>
<evidence type="ECO:0000256" key="16">
    <source>
        <dbReference type="PIRNR" id="PIRNR000882"/>
    </source>
</evidence>
<dbReference type="GO" id="GO:0042138">
    <property type="term" value="P:meiotic DNA double-strand break formation"/>
    <property type="evidence" value="ECO:0007669"/>
    <property type="project" value="TreeGrafter"/>
</dbReference>
<dbReference type="PANTHER" id="PTHR10139">
    <property type="entry name" value="DOUBLE-STRAND BREAK REPAIR PROTEIN MRE11"/>
    <property type="match status" value="1"/>
</dbReference>
<dbReference type="Gene3D" id="3.30.110.110">
    <property type="entry name" value="Mre11, capping domain"/>
    <property type="match status" value="1"/>
</dbReference>
<dbReference type="AlphaFoldDB" id="A0A8H6TPR8"/>
<keyword evidence="11 16" id="KW-0269">Exonuclease</keyword>
<evidence type="ECO:0000256" key="11">
    <source>
        <dbReference type="ARBA" id="ARBA00022839"/>
    </source>
</evidence>
<dbReference type="EMBL" id="JACAZE010000003">
    <property type="protein sequence ID" value="KAF7319555.1"/>
    <property type="molecule type" value="Genomic_DNA"/>
</dbReference>
<name>A0A8H6TPR8_MYCCL</name>
<protein>
    <recommendedName>
        <fullName evidence="16">Double-strand break repair protein</fullName>
    </recommendedName>
</protein>
<evidence type="ECO:0000256" key="3">
    <source>
        <dbReference type="ARBA" id="ARBA00004286"/>
    </source>
</evidence>
<dbReference type="FunFam" id="3.60.21.10:FF:000011">
    <property type="entry name" value="Double-strand break repair protein"/>
    <property type="match status" value="1"/>
</dbReference>
<dbReference type="Proteomes" id="UP000613580">
    <property type="component" value="Unassembled WGS sequence"/>
</dbReference>
<dbReference type="InterPro" id="IPR038487">
    <property type="entry name" value="Mre11_capping_dom"/>
</dbReference>
<dbReference type="SMART" id="SM01347">
    <property type="entry name" value="Mre11_DNA_bind"/>
    <property type="match status" value="1"/>
</dbReference>
<proteinExistence type="inferred from homology"/>
<dbReference type="InterPro" id="IPR007281">
    <property type="entry name" value="Mre11_DNA-bd"/>
</dbReference>
<comment type="subcellular location">
    <subcellularLocation>
        <location evidence="3">Chromosome</location>
    </subcellularLocation>
    <subcellularLocation>
        <location evidence="2 16">Nucleus</location>
    </subcellularLocation>
</comment>
<comment type="cofactor">
    <cofactor evidence="1 16">
        <name>Mn(2+)</name>
        <dbReference type="ChEBI" id="CHEBI:29035"/>
    </cofactor>
</comment>
<evidence type="ECO:0000256" key="18">
    <source>
        <dbReference type="RuleBase" id="RU003447"/>
    </source>
</evidence>
<evidence type="ECO:0000313" key="21">
    <source>
        <dbReference type="EMBL" id="KAF7319555.1"/>
    </source>
</evidence>
<dbReference type="Gene3D" id="3.60.21.10">
    <property type="match status" value="1"/>
</dbReference>
<evidence type="ECO:0000256" key="17">
    <source>
        <dbReference type="PIRSR" id="PIRSR000882-1"/>
    </source>
</evidence>
<dbReference type="GO" id="GO:0031573">
    <property type="term" value="P:mitotic intra-S DNA damage checkpoint signaling"/>
    <property type="evidence" value="ECO:0007669"/>
    <property type="project" value="TreeGrafter"/>
</dbReference>
<dbReference type="GO" id="GO:0000724">
    <property type="term" value="P:double-strand break repair via homologous recombination"/>
    <property type="evidence" value="ECO:0007669"/>
    <property type="project" value="TreeGrafter"/>
</dbReference>
<feature type="compositionally biased region" description="Acidic residues" evidence="19">
    <location>
        <begin position="665"/>
        <end position="679"/>
    </location>
</feature>
<evidence type="ECO:0000256" key="15">
    <source>
        <dbReference type="ARBA" id="ARBA00023254"/>
    </source>
</evidence>
<feature type="compositionally biased region" description="Basic residues" evidence="19">
    <location>
        <begin position="601"/>
        <end position="617"/>
    </location>
</feature>
<reference evidence="21" key="1">
    <citation type="submission" date="2020-05" db="EMBL/GenBank/DDBJ databases">
        <title>Mycena genomes resolve the evolution of fungal bioluminescence.</title>
        <authorList>
            <person name="Tsai I.J."/>
        </authorList>
    </citation>
    <scope>NUCLEOTIDE SEQUENCE</scope>
    <source>
        <strain evidence="21">110903Hualien_Pintung</strain>
    </source>
</reference>
<keyword evidence="14 16" id="KW-0539">Nucleus</keyword>
<dbReference type="GO" id="GO:0000014">
    <property type="term" value="F:single-stranded DNA endodeoxyribonuclease activity"/>
    <property type="evidence" value="ECO:0007669"/>
    <property type="project" value="TreeGrafter"/>
</dbReference>
<keyword evidence="12 16" id="KW-0234">DNA repair</keyword>
<feature type="domain" description="Mre11 DNA-binding" evidence="20">
    <location>
        <begin position="317"/>
        <end position="497"/>
    </location>
</feature>
<feature type="active site" description="Proton donor" evidence="17">
    <location>
        <position position="142"/>
    </location>
</feature>
<feature type="compositionally biased region" description="Acidic residues" evidence="19">
    <location>
        <begin position="622"/>
        <end position="631"/>
    </location>
</feature>
<dbReference type="GO" id="GO:0035861">
    <property type="term" value="C:site of double-strand break"/>
    <property type="evidence" value="ECO:0007669"/>
    <property type="project" value="TreeGrafter"/>
</dbReference>
<gene>
    <name evidence="21" type="ORF">HMN09_00295100</name>
</gene>
<accession>A0A8H6TPR8</accession>
<comment type="similarity">
    <text evidence="4 16 18">Belongs to the MRE11/RAD32 family.</text>
</comment>
<dbReference type="GO" id="GO:0000723">
    <property type="term" value="P:telomere maintenance"/>
    <property type="evidence" value="ECO:0007669"/>
    <property type="project" value="TreeGrafter"/>
</dbReference>
<dbReference type="InterPro" id="IPR003701">
    <property type="entry name" value="Mre11"/>
</dbReference>
<feature type="compositionally biased region" description="Low complexity" evidence="19">
    <location>
        <begin position="570"/>
        <end position="592"/>
    </location>
</feature>
<evidence type="ECO:0000256" key="10">
    <source>
        <dbReference type="ARBA" id="ARBA00022801"/>
    </source>
</evidence>
<keyword evidence="6 16" id="KW-0540">Nuclease</keyword>
<evidence type="ECO:0000256" key="2">
    <source>
        <dbReference type="ARBA" id="ARBA00004123"/>
    </source>
</evidence>
<sequence length="734" mass="81096">MSDDNPMPPPGPTIRNRDEYPDDTIKIMLATDNHIGYMERDPIRGQDSINTFKEILQLAVKHDVDFILLAGDLFHENKPSRDCLYKTIALLREYTLGDKPVQVELLSDPDEGKAEGFSFPAINYEDPNFNVSIPVFSIHGNHDDPQGAGADGALCALDVISVTGLINYMGKIDLPVDASESSSTGIAVRPVLLRKGNTYLGLYGMGNVKDQRMHFELRSNRVRMYMPREKNKWFNIMLLHQNRVKHGPQEFVPEGLFDDSVDLVIWGHEHDCRIIPEPVAGKQYYISQPGSSVATSLADGEAIEKHVAILQIRDKEFELTPIPLRTVRPFVIDSIVLTEVAEEEGLDLTDAMEINKYLKRKVNELIDKAKEQWEERNERAVQDGEEPLEPMLPLIRLKVDTTDVKDMSNPVRFGQEFMGRLANPRDVLVFHRSKKAATRSGKVVTDEPELEDPAEAGLSTSEKLARVRVSNLVKQYLEAQELQLLGEMEMSDAIGMFVEKDDIHAISTYVTKAFKKLTKTAQSSSADADKDIDEEDVEEMLTRAKEQQAQEYAEKMKESRAKDKGKSKSKGAADNSDADSMMMDDPMGGSDFDVSEPAPPPKKKPAAKPAAKGKGKAKAAVSDDDDDDSDEPPAPKKKAPAKAAPKKAAPAKKAPAKRGKKAVSDSDDDDIIEVDSDSDEAPKKKAPAKKTTAAAKKKPTTSTQPKLSFVPARSSRAAATKARGKMVVDDDSDD</sequence>
<evidence type="ECO:0000256" key="14">
    <source>
        <dbReference type="ARBA" id="ARBA00023242"/>
    </source>
</evidence>
<evidence type="ECO:0000256" key="5">
    <source>
        <dbReference type="ARBA" id="ARBA00022454"/>
    </source>
</evidence>
<dbReference type="Pfam" id="PF00149">
    <property type="entry name" value="Metallophos"/>
    <property type="match status" value="1"/>
</dbReference>
<dbReference type="GO" id="GO:0006303">
    <property type="term" value="P:double-strand break repair via nonhomologous end joining"/>
    <property type="evidence" value="ECO:0007669"/>
    <property type="project" value="TreeGrafter"/>
</dbReference>
<evidence type="ECO:0000259" key="20">
    <source>
        <dbReference type="SMART" id="SM01347"/>
    </source>
</evidence>
<comment type="function">
    <text evidence="16">Core component of the MRN complex, which plays a central role in double-strand break (DSB) repair, DNA recombination, maintenance of telomere integrity and meiosis. The MRN complex is involved in the repair of DNA double-strand breaks (DSBs) via homologous recombination (HR), an error-free mechanism which primarily occurs during S and G2 phases. The complex (1) mediates the end resection of damaged DNA, which generates proper single-stranded DNA, a key initial steps in HR, and is (2) required for the recruitment of other repair factors and efficient activation of ATM and ATR upon DNA damage. Within the MRN complex, MRE11 possesses both single-strand endonuclease activity and double-strand-specific 3'-5' exonuclease activity. MRE11 first endonucleolytically cleaves the 5' strand at DNA DSB ends to prevent non-homologous end joining (NHEJ) and licence HR. It then generates a single-stranded DNA gap via 3' to 5' exonucleolytic degradation, which is required for single-strand invasion and recombination.</text>
</comment>
<keyword evidence="13 16" id="KW-0464">Manganese</keyword>
<keyword evidence="5" id="KW-0158">Chromosome</keyword>
<evidence type="ECO:0000256" key="8">
    <source>
        <dbReference type="ARBA" id="ARBA00022759"/>
    </source>
</evidence>
<dbReference type="PANTHER" id="PTHR10139:SF1">
    <property type="entry name" value="DOUBLE-STRAND BREAK REPAIR PROTEIN MRE11"/>
    <property type="match status" value="1"/>
</dbReference>
<keyword evidence="9 16" id="KW-0227">DNA damage</keyword>
<evidence type="ECO:0000313" key="22">
    <source>
        <dbReference type="Proteomes" id="UP000613580"/>
    </source>
</evidence>
<dbReference type="InterPro" id="IPR041796">
    <property type="entry name" value="Mre11_N"/>
</dbReference>
<dbReference type="GO" id="GO:0008296">
    <property type="term" value="F:3'-5'-DNA exonuclease activity"/>
    <property type="evidence" value="ECO:0007669"/>
    <property type="project" value="InterPro"/>
</dbReference>
<keyword evidence="15 16" id="KW-0469">Meiosis</keyword>
<evidence type="ECO:0000256" key="1">
    <source>
        <dbReference type="ARBA" id="ARBA00001936"/>
    </source>
</evidence>
<evidence type="ECO:0000256" key="12">
    <source>
        <dbReference type="ARBA" id="ARBA00023204"/>
    </source>
</evidence>
<evidence type="ECO:0000256" key="4">
    <source>
        <dbReference type="ARBA" id="ARBA00009028"/>
    </source>
</evidence>
<evidence type="ECO:0000256" key="7">
    <source>
        <dbReference type="ARBA" id="ARBA00022723"/>
    </source>
</evidence>
<evidence type="ECO:0000256" key="13">
    <source>
        <dbReference type="ARBA" id="ARBA00023211"/>
    </source>
</evidence>
<dbReference type="OrthoDB" id="30417at2759"/>
<keyword evidence="8 16" id="KW-0255">Endonuclease</keyword>
<feature type="compositionally biased region" description="Basic and acidic residues" evidence="19">
    <location>
        <begin position="540"/>
        <end position="566"/>
    </location>
</feature>
<dbReference type="GO" id="GO:0030870">
    <property type="term" value="C:Mre11 complex"/>
    <property type="evidence" value="ECO:0007669"/>
    <property type="project" value="UniProtKB-UniRule"/>
</dbReference>
<keyword evidence="22" id="KW-1185">Reference proteome</keyword>
<evidence type="ECO:0000256" key="9">
    <source>
        <dbReference type="ARBA" id="ARBA00022763"/>
    </source>
</evidence>
<dbReference type="InterPro" id="IPR029052">
    <property type="entry name" value="Metallo-depent_PP-like"/>
</dbReference>
<dbReference type="SUPFAM" id="SSF56300">
    <property type="entry name" value="Metallo-dependent phosphatases"/>
    <property type="match status" value="1"/>
</dbReference>
<dbReference type="Pfam" id="PF04152">
    <property type="entry name" value="Mre11_DNA_bind"/>
    <property type="match status" value="1"/>
</dbReference>
<dbReference type="CDD" id="cd00840">
    <property type="entry name" value="MPP_Mre11_N"/>
    <property type="match status" value="1"/>
</dbReference>
<dbReference type="GO" id="GO:0030145">
    <property type="term" value="F:manganese ion binding"/>
    <property type="evidence" value="ECO:0007669"/>
    <property type="project" value="UniProtKB-UniRule"/>
</dbReference>
<feature type="region of interest" description="Disordered" evidence="19">
    <location>
        <begin position="539"/>
        <end position="734"/>
    </location>
</feature>
<organism evidence="21 22">
    <name type="scientific">Mycena chlorophos</name>
    <name type="common">Agaric fungus</name>
    <name type="synonym">Agaricus chlorophos</name>
    <dbReference type="NCBI Taxonomy" id="658473"/>
    <lineage>
        <taxon>Eukaryota</taxon>
        <taxon>Fungi</taxon>
        <taxon>Dikarya</taxon>
        <taxon>Basidiomycota</taxon>
        <taxon>Agaricomycotina</taxon>
        <taxon>Agaricomycetes</taxon>
        <taxon>Agaricomycetidae</taxon>
        <taxon>Agaricales</taxon>
        <taxon>Marasmiineae</taxon>
        <taxon>Mycenaceae</taxon>
        <taxon>Mycena</taxon>
    </lineage>
</organism>
<dbReference type="InterPro" id="IPR004843">
    <property type="entry name" value="Calcineurin-like_PHP"/>
</dbReference>
<dbReference type="GO" id="GO:0097552">
    <property type="term" value="P:mitochondrial double-strand break repair via homologous recombination"/>
    <property type="evidence" value="ECO:0007669"/>
    <property type="project" value="TreeGrafter"/>
</dbReference>
<keyword evidence="7" id="KW-0479">Metal-binding</keyword>
<feature type="compositionally biased region" description="Low complexity" evidence="19">
    <location>
        <begin position="641"/>
        <end position="653"/>
    </location>
</feature>
<keyword evidence="10 16" id="KW-0378">Hydrolase</keyword>